<keyword evidence="2" id="KW-1185">Reference proteome</keyword>
<dbReference type="Proteomes" id="UP001631969">
    <property type="component" value="Unassembled WGS sequence"/>
</dbReference>
<evidence type="ECO:0000313" key="1">
    <source>
        <dbReference type="EMBL" id="MFM9328379.1"/>
    </source>
</evidence>
<gene>
    <name evidence="1" type="ORF">ACI1P1_08785</name>
</gene>
<name>A0ACC7NYE0_9BACL</name>
<organism evidence="1 2">
    <name type="scientific">Paenibacillus mesotrionivorans</name>
    <dbReference type="NCBI Taxonomy" id="3160968"/>
    <lineage>
        <taxon>Bacteria</taxon>
        <taxon>Bacillati</taxon>
        <taxon>Bacillota</taxon>
        <taxon>Bacilli</taxon>
        <taxon>Bacillales</taxon>
        <taxon>Paenibacillaceae</taxon>
        <taxon>Paenibacillus</taxon>
    </lineage>
</organism>
<protein>
    <submittedName>
        <fullName evidence="1">Response regulator</fullName>
    </submittedName>
</protein>
<dbReference type="EMBL" id="JBJURJ010000005">
    <property type="protein sequence ID" value="MFM9328379.1"/>
    <property type="molecule type" value="Genomic_DNA"/>
</dbReference>
<reference evidence="1" key="1">
    <citation type="submission" date="2024-12" db="EMBL/GenBank/DDBJ databases">
        <authorList>
            <person name="Wu N."/>
        </authorList>
    </citation>
    <scope>NUCLEOTIDE SEQUENCE</scope>
    <source>
        <strain evidence="1">P15</strain>
    </source>
</reference>
<evidence type="ECO:0000313" key="2">
    <source>
        <dbReference type="Proteomes" id="UP001631969"/>
    </source>
</evidence>
<sequence>MVNILIVDDEPMICKGISSLLARSGLEIKEVFTAYNGFDALDYLRLETVDLIITDIQMSGMNGIELIEAVFVENPTLPVIVLSAHGEFEYARHALRFGVKDYLVKPISPPQFLEVVSHVLTSRDVKLRGLAETSGRSQAAAEEAQAGKYFILNQLLTEEMREPEVKSILKAQGYAVEEEASYALFHVRMDFQTAGSSGSSNLSFRDKQLFLYAALNIVEETLEKWEKILFCGTGGAIEIILQLDPSRDRFTLTGANQLLMLAQLIHANISRYLHVKHEIGISTIHSGLGQLPAMYLEACHALGWSRFHKDHSIFFAEDFQPGAPGASPSAGSAARAAMPDQEQLAEDNNRSIQQALQFIATAYSQKGLKLQDVADYVHLSPNYLSYLFKKMVGLNLWDYVTKLRMEEGKRLLLRTDLRRYEIAEAVGYESPEHFSKIFKKHFGISPSELKG</sequence>
<accession>A0ACC7NYE0</accession>
<comment type="caution">
    <text evidence="1">The sequence shown here is derived from an EMBL/GenBank/DDBJ whole genome shotgun (WGS) entry which is preliminary data.</text>
</comment>
<proteinExistence type="predicted"/>